<dbReference type="RefSeq" id="WP_340329347.1">
    <property type="nucleotide sequence ID" value="NZ_JAZHOF010000003.1"/>
</dbReference>
<reference evidence="2 3" key="1">
    <citation type="submission" date="2024-02" db="EMBL/GenBank/DDBJ databases">
        <title>Genome analysis and characterization of Microbaculum marinisediminis sp. nov., isolated from marine sediment.</title>
        <authorList>
            <person name="Du Z.-J."/>
            <person name="Ye Y.-Q."/>
            <person name="Zhang Z.-R."/>
            <person name="Yuan S.-M."/>
            <person name="Zhang X.-Y."/>
        </authorList>
    </citation>
    <scope>NUCLEOTIDE SEQUENCE [LARGE SCALE GENOMIC DNA]</scope>
    <source>
        <strain evidence="2 3">SDUM1044001</strain>
    </source>
</reference>
<evidence type="ECO:0000313" key="3">
    <source>
        <dbReference type="Proteomes" id="UP001378188"/>
    </source>
</evidence>
<feature type="signal peptide" evidence="1">
    <location>
        <begin position="1"/>
        <end position="22"/>
    </location>
</feature>
<evidence type="ECO:0000256" key="1">
    <source>
        <dbReference type="SAM" id="SignalP"/>
    </source>
</evidence>
<keyword evidence="1" id="KW-0732">Signal</keyword>
<evidence type="ECO:0008006" key="4">
    <source>
        <dbReference type="Google" id="ProtNLM"/>
    </source>
</evidence>
<feature type="chain" id="PRO_5043746046" description="DUF4333 domain-containing protein" evidence="1">
    <location>
        <begin position="23"/>
        <end position="110"/>
    </location>
</feature>
<accession>A0AAW9RRW7</accession>
<sequence length="110" mass="10912">MTTPIPGTVAAWAGLIGLGLMAAGCNSTTQQASAPSGQAVRPAVETAPADLQLLCAAEAANVYAAPADKVLPTASARSGSATYTVELNVNGRPARCTIDESGTAITIVDV</sequence>
<proteinExistence type="predicted"/>
<dbReference type="EMBL" id="JAZHOF010000003">
    <property type="protein sequence ID" value="MEJ8571650.1"/>
    <property type="molecule type" value="Genomic_DNA"/>
</dbReference>
<organism evidence="2 3">
    <name type="scientific">Microbaculum marinum</name>
    <dbReference type="NCBI Taxonomy" id="1764581"/>
    <lineage>
        <taxon>Bacteria</taxon>
        <taxon>Pseudomonadati</taxon>
        <taxon>Pseudomonadota</taxon>
        <taxon>Alphaproteobacteria</taxon>
        <taxon>Hyphomicrobiales</taxon>
        <taxon>Tepidamorphaceae</taxon>
        <taxon>Microbaculum</taxon>
    </lineage>
</organism>
<evidence type="ECO:0000313" key="2">
    <source>
        <dbReference type="EMBL" id="MEJ8571650.1"/>
    </source>
</evidence>
<protein>
    <recommendedName>
        <fullName evidence="4">DUF4333 domain-containing protein</fullName>
    </recommendedName>
</protein>
<dbReference type="AlphaFoldDB" id="A0AAW9RRW7"/>
<dbReference type="Proteomes" id="UP001378188">
    <property type="component" value="Unassembled WGS sequence"/>
</dbReference>
<name>A0AAW9RRW7_9HYPH</name>
<gene>
    <name evidence="2" type="ORF">V3328_09220</name>
</gene>
<keyword evidence="3" id="KW-1185">Reference proteome</keyword>
<comment type="caution">
    <text evidence="2">The sequence shown here is derived from an EMBL/GenBank/DDBJ whole genome shotgun (WGS) entry which is preliminary data.</text>
</comment>